<dbReference type="Proteomes" id="UP001597519">
    <property type="component" value="Unassembled WGS sequence"/>
</dbReference>
<protein>
    <submittedName>
        <fullName evidence="2">ThiF family adenylyltransferase</fullName>
    </submittedName>
</protein>
<dbReference type="Gene3D" id="3.40.50.720">
    <property type="entry name" value="NAD(P)-binding Rossmann-like Domain"/>
    <property type="match status" value="1"/>
</dbReference>
<dbReference type="SUPFAM" id="SSF69572">
    <property type="entry name" value="Activating enzymes of the ubiquitin-like proteins"/>
    <property type="match status" value="1"/>
</dbReference>
<dbReference type="RefSeq" id="WP_377773101.1">
    <property type="nucleotide sequence ID" value="NZ_JBHUOQ010000001.1"/>
</dbReference>
<keyword evidence="3" id="KW-1185">Reference proteome</keyword>
<keyword evidence="2" id="KW-0548">Nucleotidyltransferase</keyword>
<dbReference type="InterPro" id="IPR045886">
    <property type="entry name" value="ThiF/MoeB/HesA"/>
</dbReference>
<gene>
    <name evidence="2" type="ORF">ACFSX4_07435</name>
</gene>
<evidence type="ECO:0000313" key="2">
    <source>
        <dbReference type="EMBL" id="MFD2830302.1"/>
    </source>
</evidence>
<comment type="caution">
    <text evidence="2">The sequence shown here is derived from an EMBL/GenBank/DDBJ whole genome shotgun (WGS) entry which is preliminary data.</text>
</comment>
<dbReference type="EMBL" id="JBHUOQ010000001">
    <property type="protein sequence ID" value="MFD2830302.1"/>
    <property type="molecule type" value="Genomic_DNA"/>
</dbReference>
<dbReference type="CDD" id="cd00757">
    <property type="entry name" value="ThiF_MoeB_HesA_family"/>
    <property type="match status" value="1"/>
</dbReference>
<sequence>MNRYSRQERYNNIGTDGQRRIEESTVLIVGAGALGSSSSEMLARAGVKKLILVDRDYVEPSNLQRQNLYSESDAAEKIPKVIAAEKRLADIRSDLEVEVHIAHCDAALIEPLAGAADIILDGTDNFDTRLLINDTAFKLGIPWVYAACVEASYTSCGFVPGETPCYRCLVPVLPQTALTCDTAGIIAPAVQAAVSEQVTTALKIMTGQFQAPYYMRVGNLWDMDHMKFKIDVMKDPDCPACSSHASYPALSEDAGSTMKLCGRDTVQYIDEKLDKKAVTARLFERGIHFRETPYFIEFRFEEYRLVNFHDGRFLIHGTSDMNKSRTVINQIFG</sequence>
<proteinExistence type="predicted"/>
<keyword evidence="2" id="KW-0808">Transferase</keyword>
<dbReference type="InterPro" id="IPR000594">
    <property type="entry name" value="ThiF_NAD_FAD-bd"/>
</dbReference>
<dbReference type="InterPro" id="IPR035985">
    <property type="entry name" value="Ubiquitin-activating_enz"/>
</dbReference>
<dbReference type="Pfam" id="PF00899">
    <property type="entry name" value="ThiF"/>
    <property type="match status" value="1"/>
</dbReference>
<dbReference type="PANTHER" id="PTHR10953:SF102">
    <property type="entry name" value="ADENYLYLTRANSFERASE AND SULFURTRANSFERASE MOCS3"/>
    <property type="match status" value="1"/>
</dbReference>
<feature type="domain" description="THIF-type NAD/FAD binding fold" evidence="1">
    <location>
        <begin position="4"/>
        <end position="239"/>
    </location>
</feature>
<name>A0ABW5WVH8_9STAP</name>
<reference evidence="3" key="1">
    <citation type="journal article" date="2019" name="Int. J. Syst. Evol. Microbiol.">
        <title>The Global Catalogue of Microorganisms (GCM) 10K type strain sequencing project: providing services to taxonomists for standard genome sequencing and annotation.</title>
        <authorList>
            <consortium name="The Broad Institute Genomics Platform"/>
            <consortium name="The Broad Institute Genome Sequencing Center for Infectious Disease"/>
            <person name="Wu L."/>
            <person name="Ma J."/>
        </authorList>
    </citation>
    <scope>NUCLEOTIDE SEQUENCE [LARGE SCALE GENOMIC DNA]</scope>
    <source>
        <strain evidence="3">KCTC 33575</strain>
    </source>
</reference>
<dbReference type="PANTHER" id="PTHR10953">
    <property type="entry name" value="UBIQUITIN-ACTIVATING ENZYME E1"/>
    <property type="match status" value="1"/>
</dbReference>
<dbReference type="GO" id="GO:0016779">
    <property type="term" value="F:nucleotidyltransferase activity"/>
    <property type="evidence" value="ECO:0007669"/>
    <property type="project" value="UniProtKB-KW"/>
</dbReference>
<accession>A0ABW5WVH8</accession>
<evidence type="ECO:0000313" key="3">
    <source>
        <dbReference type="Proteomes" id="UP001597519"/>
    </source>
</evidence>
<evidence type="ECO:0000259" key="1">
    <source>
        <dbReference type="Pfam" id="PF00899"/>
    </source>
</evidence>
<organism evidence="2 3">
    <name type="scientific">Corticicoccus populi</name>
    <dbReference type="NCBI Taxonomy" id="1812821"/>
    <lineage>
        <taxon>Bacteria</taxon>
        <taxon>Bacillati</taxon>
        <taxon>Bacillota</taxon>
        <taxon>Bacilli</taxon>
        <taxon>Bacillales</taxon>
        <taxon>Staphylococcaceae</taxon>
        <taxon>Corticicoccus</taxon>
    </lineage>
</organism>